<dbReference type="SMART" id="SM00744">
    <property type="entry name" value="RINGv"/>
    <property type="match status" value="1"/>
</dbReference>
<feature type="domain" description="RING-CH-type" evidence="9">
    <location>
        <begin position="12"/>
        <end position="81"/>
    </location>
</feature>
<evidence type="ECO:0000256" key="2">
    <source>
        <dbReference type="ARBA" id="ARBA00022692"/>
    </source>
</evidence>
<dbReference type="OrthoDB" id="5817083at2759"/>
<sequence>MAEATHPARRTSSDASERLCWICLGSDIEQPQRAWSQPCKCKSSLRWVHETCLLAWVQEKSGPRVGKPIVCAACAHPYTIEQADSRVLTVLSSVDVAYRIYLHVVGLAGLGIAVTIVSTTYGAFVVHLVCGPVEGRRILLGHWSWRMWFGLSMIPLSLILSRSSTPVSLLPLLPVLATGNRDVLRLPSPELTLSLLPCLHILYGAVYDSVKSMILTNDQKPRLPVIPAEPPEGGEEDMVINGVADNDGNNLVDGVFGEMGEGRSMPRQCVGALLFPVVASYCGSFLGRFTIIRKYVPNFFHRTILGGGLLLVIKDASDLWYKYLTKKQIKSRKVVDYHGE</sequence>
<keyword evidence="5" id="KW-0862">Zinc</keyword>
<dbReference type="InterPro" id="IPR013083">
    <property type="entry name" value="Znf_RING/FYVE/PHD"/>
</dbReference>
<dbReference type="PANTHER" id="PTHR46283">
    <property type="entry name" value="E3 UBIQUITIN-PROTEIN LIGASE MARCH5"/>
    <property type="match status" value="1"/>
</dbReference>
<keyword evidence="3" id="KW-0479">Metal-binding</keyword>
<evidence type="ECO:0000256" key="6">
    <source>
        <dbReference type="ARBA" id="ARBA00022989"/>
    </source>
</evidence>
<dbReference type="Gene3D" id="3.30.40.10">
    <property type="entry name" value="Zinc/RING finger domain, C3HC4 (zinc finger)"/>
    <property type="match status" value="1"/>
</dbReference>
<dbReference type="InterPro" id="IPR011016">
    <property type="entry name" value="Znf_RING-CH"/>
</dbReference>
<keyword evidence="7 8" id="KW-0472">Membrane</keyword>
<name>A0A507CHR4_9FUNG</name>
<evidence type="ECO:0000256" key="4">
    <source>
        <dbReference type="ARBA" id="ARBA00022771"/>
    </source>
</evidence>
<protein>
    <recommendedName>
        <fullName evidence="9">RING-CH-type domain-containing protein</fullName>
    </recommendedName>
</protein>
<evidence type="ECO:0000256" key="1">
    <source>
        <dbReference type="ARBA" id="ARBA00004141"/>
    </source>
</evidence>
<dbReference type="GO" id="GO:0008270">
    <property type="term" value="F:zinc ion binding"/>
    <property type="evidence" value="ECO:0007669"/>
    <property type="project" value="UniProtKB-KW"/>
</dbReference>
<dbReference type="Proteomes" id="UP000320475">
    <property type="component" value="Unassembled WGS sequence"/>
</dbReference>
<evidence type="ECO:0000259" key="9">
    <source>
        <dbReference type="PROSITE" id="PS51292"/>
    </source>
</evidence>
<reference evidence="10 11" key="1">
    <citation type="journal article" date="2019" name="Sci. Rep.">
        <title>Comparative genomics of chytrid fungi reveal insights into the obligate biotrophic and pathogenic lifestyle of Synchytrium endobioticum.</title>
        <authorList>
            <person name="van de Vossenberg B.T.L.H."/>
            <person name="Warris S."/>
            <person name="Nguyen H.D.T."/>
            <person name="van Gent-Pelzer M.P.E."/>
            <person name="Joly D.L."/>
            <person name="van de Geest H.C."/>
            <person name="Bonants P.J.M."/>
            <person name="Smith D.S."/>
            <person name="Levesque C.A."/>
            <person name="van der Lee T.A.J."/>
        </authorList>
    </citation>
    <scope>NUCLEOTIDE SEQUENCE [LARGE SCALE GENOMIC DNA]</scope>
    <source>
        <strain evidence="10 11">LEV6574</strain>
    </source>
</reference>
<proteinExistence type="predicted"/>
<dbReference type="GO" id="GO:0016020">
    <property type="term" value="C:membrane"/>
    <property type="evidence" value="ECO:0007669"/>
    <property type="project" value="UniProtKB-SubCell"/>
</dbReference>
<gene>
    <name evidence="10" type="ORF">SeLEV6574_g07434</name>
</gene>
<keyword evidence="6 8" id="KW-1133">Transmembrane helix</keyword>
<dbReference type="EMBL" id="QEAM01000525">
    <property type="protein sequence ID" value="TPX39081.1"/>
    <property type="molecule type" value="Genomic_DNA"/>
</dbReference>
<evidence type="ECO:0000256" key="3">
    <source>
        <dbReference type="ARBA" id="ARBA00022723"/>
    </source>
</evidence>
<dbReference type="SUPFAM" id="SSF57850">
    <property type="entry name" value="RING/U-box"/>
    <property type="match status" value="1"/>
</dbReference>
<keyword evidence="4" id="KW-0863">Zinc-finger</keyword>
<evidence type="ECO:0000313" key="11">
    <source>
        <dbReference type="Proteomes" id="UP000320475"/>
    </source>
</evidence>
<feature type="transmembrane region" description="Helical" evidence="8">
    <location>
        <begin position="100"/>
        <end position="123"/>
    </location>
</feature>
<evidence type="ECO:0000313" key="10">
    <source>
        <dbReference type="EMBL" id="TPX39081.1"/>
    </source>
</evidence>
<organism evidence="10 11">
    <name type="scientific">Synchytrium endobioticum</name>
    <dbReference type="NCBI Taxonomy" id="286115"/>
    <lineage>
        <taxon>Eukaryota</taxon>
        <taxon>Fungi</taxon>
        <taxon>Fungi incertae sedis</taxon>
        <taxon>Chytridiomycota</taxon>
        <taxon>Chytridiomycota incertae sedis</taxon>
        <taxon>Chytridiomycetes</taxon>
        <taxon>Synchytriales</taxon>
        <taxon>Synchytriaceae</taxon>
        <taxon>Synchytrium</taxon>
    </lineage>
</organism>
<dbReference type="Pfam" id="PF12906">
    <property type="entry name" value="RINGv"/>
    <property type="match status" value="1"/>
</dbReference>
<feature type="transmembrane region" description="Helical" evidence="8">
    <location>
        <begin position="269"/>
        <end position="287"/>
    </location>
</feature>
<dbReference type="AlphaFoldDB" id="A0A507CHR4"/>
<comment type="subcellular location">
    <subcellularLocation>
        <location evidence="1">Membrane</location>
        <topology evidence="1">Multi-pass membrane protein</topology>
    </subcellularLocation>
</comment>
<evidence type="ECO:0000256" key="5">
    <source>
        <dbReference type="ARBA" id="ARBA00022833"/>
    </source>
</evidence>
<evidence type="ECO:0000256" key="7">
    <source>
        <dbReference type="ARBA" id="ARBA00023136"/>
    </source>
</evidence>
<comment type="caution">
    <text evidence="10">The sequence shown here is derived from an EMBL/GenBank/DDBJ whole genome shotgun (WGS) entry which is preliminary data.</text>
</comment>
<dbReference type="VEuPathDB" id="FungiDB:SeMB42_g03824"/>
<feature type="transmembrane region" description="Helical" evidence="8">
    <location>
        <begin position="143"/>
        <end position="160"/>
    </location>
</feature>
<keyword evidence="2 8" id="KW-0812">Transmembrane</keyword>
<dbReference type="PROSITE" id="PS51292">
    <property type="entry name" value="ZF_RING_CH"/>
    <property type="match status" value="1"/>
</dbReference>
<evidence type="ECO:0000256" key="8">
    <source>
        <dbReference type="SAM" id="Phobius"/>
    </source>
</evidence>
<accession>A0A507CHR4</accession>